<name>A0A7R6PH20_9GAMM</name>
<dbReference type="GO" id="GO:0051537">
    <property type="term" value="F:2 iron, 2 sulfur cluster binding"/>
    <property type="evidence" value="ECO:0007669"/>
    <property type="project" value="UniProtKB-KW"/>
</dbReference>
<keyword evidence="4" id="KW-0560">Oxidoreductase</keyword>
<dbReference type="EMBL" id="AP014546">
    <property type="protein sequence ID" value="BBB28151.1"/>
    <property type="molecule type" value="Genomic_DNA"/>
</dbReference>
<evidence type="ECO:0000256" key="5">
    <source>
        <dbReference type="ARBA" id="ARBA00023004"/>
    </source>
</evidence>
<dbReference type="InterPro" id="IPR017927">
    <property type="entry name" value="FAD-bd_FR_type"/>
</dbReference>
<dbReference type="InterPro" id="IPR039261">
    <property type="entry name" value="FNR_nucleotide-bd"/>
</dbReference>
<dbReference type="Pfam" id="PF01243">
    <property type="entry name" value="PNPOx_N"/>
    <property type="match status" value="1"/>
</dbReference>
<dbReference type="Pfam" id="PF00111">
    <property type="entry name" value="Fer2"/>
    <property type="match status" value="1"/>
</dbReference>
<dbReference type="SUPFAM" id="SSF52343">
    <property type="entry name" value="Ferredoxin reductase-like, C-terminal NADP-linked domain"/>
    <property type="match status" value="1"/>
</dbReference>
<dbReference type="PROSITE" id="PS51085">
    <property type="entry name" value="2FE2S_FER_2"/>
    <property type="match status" value="1"/>
</dbReference>
<dbReference type="InterPro" id="IPR017938">
    <property type="entry name" value="Riboflavin_synthase-like_b-brl"/>
</dbReference>
<accession>A0A7R6PH20</accession>
<dbReference type="CDD" id="cd00207">
    <property type="entry name" value="fer2"/>
    <property type="match status" value="1"/>
</dbReference>
<dbReference type="CDD" id="cd06185">
    <property type="entry name" value="PDR_like"/>
    <property type="match status" value="1"/>
</dbReference>
<dbReference type="Gene3D" id="2.40.30.10">
    <property type="entry name" value="Translation factors"/>
    <property type="match status" value="1"/>
</dbReference>
<dbReference type="InterPro" id="IPR050415">
    <property type="entry name" value="MRET"/>
</dbReference>
<dbReference type="PANTHER" id="PTHR47354">
    <property type="entry name" value="NADH OXIDOREDUCTASE HCR"/>
    <property type="match status" value="1"/>
</dbReference>
<protein>
    <recommendedName>
        <fullName evidence="11">Pyridoxamine 5'-phosphate oxidase</fullName>
    </recommendedName>
</protein>
<keyword evidence="10" id="KW-1185">Reference proteome</keyword>
<evidence type="ECO:0000259" key="8">
    <source>
        <dbReference type="PROSITE" id="PS51384"/>
    </source>
</evidence>
<dbReference type="SUPFAM" id="SSF63380">
    <property type="entry name" value="Riboflavin synthase domain-like"/>
    <property type="match status" value="1"/>
</dbReference>
<evidence type="ECO:0000256" key="6">
    <source>
        <dbReference type="ARBA" id="ARBA00023014"/>
    </source>
</evidence>
<feature type="domain" description="2Fe-2S ferredoxin-type" evidence="7">
    <location>
        <begin position="447"/>
        <end position="532"/>
    </location>
</feature>
<dbReference type="AlphaFoldDB" id="A0A7R6PH20"/>
<evidence type="ECO:0000313" key="10">
    <source>
        <dbReference type="Proteomes" id="UP000595332"/>
    </source>
</evidence>
<dbReference type="InterPro" id="IPR012349">
    <property type="entry name" value="Split_barrel_FMN-bd"/>
</dbReference>
<evidence type="ECO:0000313" key="9">
    <source>
        <dbReference type="EMBL" id="BBB28151.1"/>
    </source>
</evidence>
<keyword evidence="2" id="KW-0001">2Fe-2S</keyword>
<sequence length="532" mass="59042">MGHKFAEIAFTESVRDVQQQLGSRAGYASMDEGEDHNNLLSQHEADFITARDSFYMASVSETGWPYVQHRGGPAGFIKVIDAQTIGFADFSGNRQYVTVGNLRKDDRVSLFLMDYKNRRRLKILGRVRLVELEETELLAALEVDDYRARVERGFVIHIEAFDWNCPQHITPRYTETEVEAMLEAKDAEIAAKRAGQVEENVEQATHTQANTFSVLGQGELSLVISGVRQLTPRVRAYELRTLDGSELPKVEAGSHLRVPVRLKNAELSERHYSICSNPTRCDIYEIAVLKEAQSTGGSEAVHENFDIGLQLNCDLPQNNFSLHTDTRPAVLIAGGIGITPIKAMAQALEVRGSELQLHYAGRGEAEMAFSDRLAREFTKRLSLYRATHAEHMDVAHLLSTSPADAVFYVCGPHRLIDDVVKQAEALQINPERIRFERFSAAPAANAQPIEVELRRSGVQIQVGRDQSILDAMLDAGVDAPFSCKAGICKSCAVTVLEGELEHRDSVLTPAEQQTSICPCISRAKGKRLVLDI</sequence>
<dbReference type="SUPFAM" id="SSF54292">
    <property type="entry name" value="2Fe-2S ferredoxin-like"/>
    <property type="match status" value="1"/>
</dbReference>
<dbReference type="PROSITE" id="PS51384">
    <property type="entry name" value="FAD_FR"/>
    <property type="match status" value="1"/>
</dbReference>
<keyword evidence="1" id="KW-0285">Flavoprotein</keyword>
<dbReference type="Gene3D" id="2.30.110.10">
    <property type="entry name" value="Electron Transport, Fmn-binding Protein, Chain A"/>
    <property type="match status" value="1"/>
</dbReference>
<dbReference type="Proteomes" id="UP000595332">
    <property type="component" value="Chromosome"/>
</dbReference>
<reference evidence="9 10" key="1">
    <citation type="journal article" date="2008" name="Int. J. Syst. Evol. Microbiol.">
        <title>Neptunomonas japonica sp. nov., an Osedax japonicus symbiont-like bacterium isolated from sediment adjacent to sperm whale carcasses off Kagoshima, Japan.</title>
        <authorList>
            <person name="Miyazaki M."/>
            <person name="Nogi Y."/>
            <person name="Fujiwara Y."/>
            <person name="Kawato M."/>
            <person name="Kubokawa K."/>
            <person name="Horikoshi K."/>
        </authorList>
    </citation>
    <scope>NUCLEOTIDE SEQUENCE [LARGE SCALE GENOMIC DNA]</scope>
    <source>
        <strain evidence="9 10">JAMM 1380</strain>
    </source>
</reference>
<keyword evidence="5" id="KW-0408">Iron</keyword>
<evidence type="ECO:0008006" key="11">
    <source>
        <dbReference type="Google" id="ProtNLM"/>
    </source>
</evidence>
<dbReference type="InterPro" id="IPR012675">
    <property type="entry name" value="Beta-grasp_dom_sf"/>
</dbReference>
<dbReference type="PRINTS" id="PR00409">
    <property type="entry name" value="PHDIOXRDTASE"/>
</dbReference>
<dbReference type="GO" id="GO:0046872">
    <property type="term" value="F:metal ion binding"/>
    <property type="evidence" value="ECO:0007669"/>
    <property type="project" value="UniProtKB-KW"/>
</dbReference>
<dbReference type="RefSeq" id="WP_201348882.1">
    <property type="nucleotide sequence ID" value="NZ_AP014546.1"/>
</dbReference>
<feature type="domain" description="FAD-binding FR-type" evidence="8">
    <location>
        <begin position="217"/>
        <end position="323"/>
    </location>
</feature>
<keyword evidence="6" id="KW-0411">Iron-sulfur</keyword>
<dbReference type="KEGG" id="njp:NEJAP_0192"/>
<dbReference type="InterPro" id="IPR001041">
    <property type="entry name" value="2Fe-2S_ferredoxin-type"/>
</dbReference>
<proteinExistence type="predicted"/>
<dbReference type="PANTHER" id="PTHR47354:SF1">
    <property type="entry name" value="CARNITINE MONOOXYGENASE REDUCTASE SUBUNIT"/>
    <property type="match status" value="1"/>
</dbReference>
<dbReference type="Gene3D" id="3.40.50.80">
    <property type="entry name" value="Nucleotide-binding domain of ferredoxin-NADP reductase (FNR) module"/>
    <property type="match status" value="1"/>
</dbReference>
<evidence type="ECO:0000256" key="3">
    <source>
        <dbReference type="ARBA" id="ARBA00022723"/>
    </source>
</evidence>
<dbReference type="Gene3D" id="3.10.20.30">
    <property type="match status" value="1"/>
</dbReference>
<evidence type="ECO:0000256" key="2">
    <source>
        <dbReference type="ARBA" id="ARBA00022714"/>
    </source>
</evidence>
<dbReference type="InterPro" id="IPR036010">
    <property type="entry name" value="2Fe-2S_ferredoxin-like_sf"/>
</dbReference>
<evidence type="ECO:0000256" key="1">
    <source>
        <dbReference type="ARBA" id="ARBA00022630"/>
    </source>
</evidence>
<gene>
    <name evidence="9" type="ORF">NEJAP_0192</name>
</gene>
<dbReference type="GO" id="GO:0016491">
    <property type="term" value="F:oxidoreductase activity"/>
    <property type="evidence" value="ECO:0007669"/>
    <property type="project" value="UniProtKB-KW"/>
</dbReference>
<keyword evidence="3" id="KW-0479">Metal-binding</keyword>
<dbReference type="InterPro" id="IPR011576">
    <property type="entry name" value="Pyridox_Oxase_N"/>
</dbReference>
<evidence type="ECO:0000256" key="4">
    <source>
        <dbReference type="ARBA" id="ARBA00023002"/>
    </source>
</evidence>
<dbReference type="SUPFAM" id="SSF50475">
    <property type="entry name" value="FMN-binding split barrel"/>
    <property type="match status" value="1"/>
</dbReference>
<evidence type="ECO:0000259" key="7">
    <source>
        <dbReference type="PROSITE" id="PS51085"/>
    </source>
</evidence>
<organism evidence="9 10">
    <name type="scientific">Neptunomonas japonica JAMM 1380</name>
    <dbReference type="NCBI Taxonomy" id="1441457"/>
    <lineage>
        <taxon>Bacteria</taxon>
        <taxon>Pseudomonadati</taxon>
        <taxon>Pseudomonadota</taxon>
        <taxon>Gammaproteobacteria</taxon>
        <taxon>Oceanospirillales</taxon>
        <taxon>Oceanospirillaceae</taxon>
        <taxon>Neptunomonas</taxon>
    </lineage>
</organism>